<proteinExistence type="predicted"/>
<keyword evidence="3" id="KW-1185">Reference proteome</keyword>
<dbReference type="OrthoDB" id="15001at2759"/>
<name>A0A9P6LZK8_MORAP</name>
<gene>
    <name evidence="2" type="ORF">BGZ70_010490</name>
</gene>
<dbReference type="AlphaFoldDB" id="A0A9P6LZK8"/>
<organism evidence="2 3">
    <name type="scientific">Mortierella alpina</name>
    <name type="common">Oleaginous fungus</name>
    <name type="synonym">Mortierella renispora</name>
    <dbReference type="NCBI Taxonomy" id="64518"/>
    <lineage>
        <taxon>Eukaryota</taxon>
        <taxon>Fungi</taxon>
        <taxon>Fungi incertae sedis</taxon>
        <taxon>Mucoromycota</taxon>
        <taxon>Mortierellomycotina</taxon>
        <taxon>Mortierellomycetes</taxon>
        <taxon>Mortierellales</taxon>
        <taxon>Mortierellaceae</taxon>
        <taxon>Mortierella</taxon>
    </lineage>
</organism>
<sequence length="397" mass="44938">MNGSQDASPGPVPALLLRAETSALTPQPPVQSKEEDSDTETFRLDLGHFKVLNQELTWVVHNYDLVNHFENFKSRQEFSLARDGIADLRRGSDFRNSLPAQVATAAAKVEPIKSSIHTRWPSLEGILTRVFAQSHYDEVSKALRDEDSHDPLVGYILYVVLSYGHYFTFHDQIPTCLNEREGFMDLVWPFIRGAMTLARIETRSLEILISGVQERKNLDKNPFQDTQQVGQFADGIAFRGSAQLYLSEAALLHSPKADKAAWDEFKLARAMRDSWISQVRSACRETVPRRGMAVFGSTSHKDETKIWRLDFRGVFRLMQFDAFLVPVTKQEFGAKAKVAIKCCMELALRVAEEVEARLADAPTIDFEQRTELEDAVSAIDVTTLTPCRSRTKRRRAD</sequence>
<accession>A0A9P6LZK8</accession>
<dbReference type="Proteomes" id="UP000738359">
    <property type="component" value="Unassembled WGS sequence"/>
</dbReference>
<reference evidence="2" key="1">
    <citation type="journal article" date="2020" name="Fungal Divers.">
        <title>Resolving the Mortierellaceae phylogeny through synthesis of multi-gene phylogenetics and phylogenomics.</title>
        <authorList>
            <person name="Vandepol N."/>
            <person name="Liber J."/>
            <person name="Desiro A."/>
            <person name="Na H."/>
            <person name="Kennedy M."/>
            <person name="Barry K."/>
            <person name="Grigoriev I.V."/>
            <person name="Miller A.N."/>
            <person name="O'Donnell K."/>
            <person name="Stajich J.E."/>
            <person name="Bonito G."/>
        </authorList>
    </citation>
    <scope>NUCLEOTIDE SEQUENCE</scope>
    <source>
        <strain evidence="2">CK1249</strain>
    </source>
</reference>
<evidence type="ECO:0000313" key="2">
    <source>
        <dbReference type="EMBL" id="KAF9954686.1"/>
    </source>
</evidence>
<evidence type="ECO:0000256" key="1">
    <source>
        <dbReference type="SAM" id="MobiDB-lite"/>
    </source>
</evidence>
<dbReference type="EMBL" id="JAAAHY010000953">
    <property type="protein sequence ID" value="KAF9954686.1"/>
    <property type="molecule type" value="Genomic_DNA"/>
</dbReference>
<feature type="region of interest" description="Disordered" evidence="1">
    <location>
        <begin position="1"/>
        <end position="39"/>
    </location>
</feature>
<evidence type="ECO:0000313" key="3">
    <source>
        <dbReference type="Proteomes" id="UP000738359"/>
    </source>
</evidence>
<protein>
    <submittedName>
        <fullName evidence="2">Uncharacterized protein</fullName>
    </submittedName>
</protein>
<comment type="caution">
    <text evidence="2">The sequence shown here is derived from an EMBL/GenBank/DDBJ whole genome shotgun (WGS) entry which is preliminary data.</text>
</comment>